<dbReference type="EC" id="3.5.1.1" evidence="7"/>
<dbReference type="InterPro" id="IPR027473">
    <property type="entry name" value="L-asparaginase_C"/>
</dbReference>
<dbReference type="Pfam" id="PF00710">
    <property type="entry name" value="Asparaginase"/>
    <property type="match status" value="1"/>
</dbReference>
<evidence type="ECO:0000256" key="4">
    <source>
        <dbReference type="PIRSR" id="PIRSR001220-2"/>
    </source>
</evidence>
<feature type="domain" description="Asparaginase/glutaminase C-terminal" evidence="6">
    <location>
        <begin position="207"/>
        <end position="312"/>
    </location>
</feature>
<evidence type="ECO:0000256" key="1">
    <source>
        <dbReference type="ARBA" id="ARBA00010518"/>
    </source>
</evidence>
<dbReference type="InterPro" id="IPR006034">
    <property type="entry name" value="Asparaginase/glutaminase-like"/>
</dbReference>
<keyword evidence="2 7" id="KW-0378">Hydrolase</keyword>
<proteinExistence type="inferred from homology"/>
<dbReference type="SUPFAM" id="SSF53774">
    <property type="entry name" value="Glutaminase/Asparaginase"/>
    <property type="match status" value="1"/>
</dbReference>
<name>D3UJL7_HELM1</name>
<dbReference type="CDD" id="cd08964">
    <property type="entry name" value="L-asparaginase_II"/>
    <property type="match status" value="1"/>
</dbReference>
<dbReference type="InterPro" id="IPR037152">
    <property type="entry name" value="L-asparaginase_N_sf"/>
</dbReference>
<dbReference type="PANTHER" id="PTHR11707">
    <property type="entry name" value="L-ASPARAGINASE"/>
    <property type="match status" value="1"/>
</dbReference>
<organism evidence="7 8">
    <name type="scientific">Helicobacter mustelae (strain ATCC 43772 / CCUG 25715 / CIP 103759 / LMG 18044 / NCTC 12198 / R85-136P)</name>
    <name type="common">Campylobacter mustelae</name>
    <dbReference type="NCBI Taxonomy" id="679897"/>
    <lineage>
        <taxon>Bacteria</taxon>
        <taxon>Pseudomonadati</taxon>
        <taxon>Campylobacterota</taxon>
        <taxon>Epsilonproteobacteria</taxon>
        <taxon>Campylobacterales</taxon>
        <taxon>Helicobacteraceae</taxon>
        <taxon>Helicobacter</taxon>
    </lineage>
</organism>
<sequence length="326" mass="35918">MKKISLGAIGGTICMKENSSGGITPALSAQDFLHSIPQISKIAQVSAHTLFAIASGHITFENLLELYHWARTEVANGAQGIVITQGTDTLEESAFFLSLIWQESVPLVFTGAMRGPEELGADGLANLYHSVLLATHPKAQGVMIVMNQIIHHPLFVQKRHSLTLDTFDSLHQEWGVILENHIEFYKPFIPLPTYPAPRNINKKVLCYAHSLDDGKELLEWAGSHYDGMILAGYGAGHTHLQARDTLIAIAQKLPVILCARTYAGPSAMKTYGYKGSEMDLQQFGIIMGGYLQPKKARILLTLLLTLNLGPAEFLRFRDCIMQQSHS</sequence>
<dbReference type="AlphaFoldDB" id="D3UJL7"/>
<feature type="binding site" evidence="4">
    <location>
        <position position="55"/>
    </location>
    <ligand>
        <name>substrate</name>
    </ligand>
</feature>
<dbReference type="InterPro" id="IPR040919">
    <property type="entry name" value="Asparaginase_C"/>
</dbReference>
<dbReference type="PANTHER" id="PTHR11707:SF28">
    <property type="entry name" value="60 KDA LYSOPHOSPHOLIPASE"/>
    <property type="match status" value="1"/>
</dbReference>
<gene>
    <name evidence="7" type="primary">asnB</name>
    <name evidence="7" type="ordered locus">HMU14420</name>
</gene>
<dbReference type="eggNOG" id="COG0252">
    <property type="taxonomic scope" value="Bacteria"/>
</dbReference>
<keyword evidence="8" id="KW-1185">Reference proteome</keyword>
<dbReference type="EMBL" id="FN555004">
    <property type="protein sequence ID" value="CBG40694.1"/>
    <property type="molecule type" value="Genomic_DNA"/>
</dbReference>
<dbReference type="PRINTS" id="PR00139">
    <property type="entry name" value="ASNGLNASE"/>
</dbReference>
<feature type="binding site" evidence="4">
    <location>
        <begin position="87"/>
        <end position="88"/>
    </location>
    <ligand>
        <name>substrate</name>
    </ligand>
</feature>
<evidence type="ECO:0000256" key="2">
    <source>
        <dbReference type="ARBA" id="ARBA00022801"/>
    </source>
</evidence>
<evidence type="ECO:0000256" key="3">
    <source>
        <dbReference type="PIRSR" id="PIRSR001220-1"/>
    </source>
</evidence>
<accession>D3UJL7</accession>
<protein>
    <submittedName>
        <fullName evidence="7">Putative L-asparaginase</fullName>
        <ecNumber evidence="7">3.5.1.1</ecNumber>
    </submittedName>
</protein>
<dbReference type="PIRSF" id="PIRSF500176">
    <property type="entry name" value="L_ASNase"/>
    <property type="match status" value="1"/>
</dbReference>
<dbReference type="Pfam" id="PF17763">
    <property type="entry name" value="Asparaginase_C"/>
    <property type="match status" value="1"/>
</dbReference>
<evidence type="ECO:0000259" key="6">
    <source>
        <dbReference type="Pfam" id="PF17763"/>
    </source>
</evidence>
<dbReference type="InterPro" id="IPR004550">
    <property type="entry name" value="AsnASE_II"/>
</dbReference>
<reference evidence="7 8" key="1">
    <citation type="journal article" date="2010" name="BMC Genomics">
        <title>Comparative genomics and proteomics of Helicobacter mustelae, an ulcerogenic and carcinogenic gastric pathogen.</title>
        <authorList>
            <person name="O'Toole P.W."/>
            <person name="Snelling W.J."/>
            <person name="Canchaya C."/>
            <person name="Forde B.M."/>
            <person name="Hardie K.R."/>
            <person name="Josenhans C."/>
            <person name="Graham R.L.J."/>
            <person name="McMullan G."/>
            <person name="Parkhill J."/>
            <person name="Belda E."/>
            <person name="Bentley S.D."/>
        </authorList>
    </citation>
    <scope>NUCLEOTIDE SEQUENCE [LARGE SCALE GENOMIC DNA]</scope>
    <source>
        <strain evidence="8">ATCC 43772 / LMG 18044 / NCTC 12198 / 12198</strain>
    </source>
</reference>
<dbReference type="InterPro" id="IPR036152">
    <property type="entry name" value="Asp/glu_Ase-like_sf"/>
</dbReference>
<dbReference type="InterPro" id="IPR027474">
    <property type="entry name" value="L-asparaginase_N"/>
</dbReference>
<evidence type="ECO:0000313" key="8">
    <source>
        <dbReference type="Proteomes" id="UP000001522"/>
    </source>
</evidence>
<feature type="active site" description="O-isoaspartyl threonine intermediate" evidence="3">
    <location>
        <position position="12"/>
    </location>
</feature>
<evidence type="ECO:0000313" key="7">
    <source>
        <dbReference type="EMBL" id="CBG40694.1"/>
    </source>
</evidence>
<comment type="similarity">
    <text evidence="1">Belongs to the asparaginase 1 family.</text>
</comment>
<dbReference type="RefSeq" id="WP_013023757.1">
    <property type="nucleotide sequence ID" value="NC_013949.1"/>
</dbReference>
<evidence type="ECO:0000259" key="5">
    <source>
        <dbReference type="Pfam" id="PF00710"/>
    </source>
</evidence>
<dbReference type="GO" id="GO:0004067">
    <property type="term" value="F:asparaginase activity"/>
    <property type="evidence" value="ECO:0007669"/>
    <property type="project" value="UniProtKB-UniRule"/>
</dbReference>
<dbReference type="Gene3D" id="3.40.50.1170">
    <property type="entry name" value="L-asparaginase, N-terminal domain"/>
    <property type="match status" value="1"/>
</dbReference>
<dbReference type="GO" id="GO:0006528">
    <property type="term" value="P:asparagine metabolic process"/>
    <property type="evidence" value="ECO:0007669"/>
    <property type="project" value="InterPro"/>
</dbReference>
<dbReference type="KEGG" id="hms:HMU14420"/>
<dbReference type="PIRSF" id="PIRSF001220">
    <property type="entry name" value="L-ASNase_gatD"/>
    <property type="match status" value="1"/>
</dbReference>
<dbReference type="SMART" id="SM00870">
    <property type="entry name" value="Asparaginase"/>
    <property type="match status" value="1"/>
</dbReference>
<dbReference type="SFLD" id="SFLDS00057">
    <property type="entry name" value="Glutaminase/Asparaginase"/>
    <property type="match status" value="1"/>
</dbReference>
<feature type="domain" description="L-asparaginase N-terminal" evidence="5">
    <location>
        <begin position="4"/>
        <end position="187"/>
    </location>
</feature>
<dbReference type="STRING" id="679897.HMU14420"/>
<dbReference type="HOGENOM" id="CLU_019134_1_0_7"/>
<dbReference type="PROSITE" id="PS51732">
    <property type="entry name" value="ASN_GLN_ASE_3"/>
    <property type="match status" value="1"/>
</dbReference>
<dbReference type="Proteomes" id="UP000001522">
    <property type="component" value="Chromosome"/>
</dbReference>
<dbReference type="Gene3D" id="3.40.50.40">
    <property type="match status" value="1"/>
</dbReference>